<gene>
    <name evidence="2" type="ORF">V5R04_11080</name>
</gene>
<organism evidence="2">
    <name type="scientific">Jonesiaceae bacterium BS-20</name>
    <dbReference type="NCBI Taxonomy" id="3120821"/>
    <lineage>
        <taxon>Bacteria</taxon>
        <taxon>Bacillati</taxon>
        <taxon>Actinomycetota</taxon>
        <taxon>Actinomycetes</taxon>
        <taxon>Micrococcales</taxon>
        <taxon>Jonesiaceae</taxon>
    </lineage>
</organism>
<dbReference type="AlphaFoldDB" id="A0AAU7DRD1"/>
<proteinExistence type="predicted"/>
<dbReference type="EMBL" id="CP146203">
    <property type="protein sequence ID" value="XBH20767.1"/>
    <property type="molecule type" value="Genomic_DNA"/>
</dbReference>
<protein>
    <submittedName>
        <fullName evidence="2">Uncharacterized protein</fullName>
    </submittedName>
</protein>
<accession>A0AAU7DRD1</accession>
<keyword evidence="1" id="KW-0812">Transmembrane</keyword>
<feature type="transmembrane region" description="Helical" evidence="1">
    <location>
        <begin position="12"/>
        <end position="30"/>
    </location>
</feature>
<evidence type="ECO:0000256" key="1">
    <source>
        <dbReference type="SAM" id="Phobius"/>
    </source>
</evidence>
<keyword evidence="1" id="KW-1133">Transmembrane helix</keyword>
<reference evidence="2" key="1">
    <citation type="submission" date="2024-02" db="EMBL/GenBank/DDBJ databases">
        <title>Tomenella chthoni gen. nov. sp. nov., a member of the family Jonesiaceae isolated from bat guano.</title>
        <authorList>
            <person name="Miller S.L."/>
            <person name="King J."/>
            <person name="Sankaranarayanan K."/>
            <person name="Lawson P.A."/>
        </authorList>
    </citation>
    <scope>NUCLEOTIDE SEQUENCE</scope>
    <source>
        <strain evidence="2">BS-20</strain>
    </source>
</reference>
<sequence>MKTRLKSPATVLAVVLALLVIASVVIWLQIASHLGIKLLGGQPAESGNNVEPDTSEQEPSMFPSDVIEVEIEEPNLEDDWGISEPETSELEQYPGFRFVNSELDEQAYAYEELAREYLTSICMEEQGWQYFPTTSTWDATSIAGVENELVNSNESFVASLGPSERTAYNLALTGVEDPSDEVDGYAPGLGCMGESHQEFPGVYALASVFTQELTELENQARAEVANSKDNQNEYRRSIIAKQNEFVAKHQATLEEFQASHHKESLRVAQIITTWEQRA</sequence>
<evidence type="ECO:0000313" key="2">
    <source>
        <dbReference type="EMBL" id="XBH20767.1"/>
    </source>
</evidence>
<keyword evidence="1" id="KW-0472">Membrane</keyword>
<name>A0AAU7DRD1_9MICO</name>